<dbReference type="Proteomes" id="UP000828390">
    <property type="component" value="Unassembled WGS sequence"/>
</dbReference>
<accession>A0A9D4MR65</accession>
<dbReference type="EMBL" id="JAIWYP010000001">
    <property type="protein sequence ID" value="KAH3880459.1"/>
    <property type="molecule type" value="Genomic_DNA"/>
</dbReference>
<reference evidence="1" key="1">
    <citation type="journal article" date="2019" name="bioRxiv">
        <title>The Genome of the Zebra Mussel, Dreissena polymorpha: A Resource for Invasive Species Research.</title>
        <authorList>
            <person name="McCartney M.A."/>
            <person name="Auch B."/>
            <person name="Kono T."/>
            <person name="Mallez S."/>
            <person name="Zhang Y."/>
            <person name="Obille A."/>
            <person name="Becker A."/>
            <person name="Abrahante J.E."/>
            <person name="Garbe J."/>
            <person name="Badalamenti J.P."/>
            <person name="Herman A."/>
            <person name="Mangelson H."/>
            <person name="Liachko I."/>
            <person name="Sullivan S."/>
            <person name="Sone E.D."/>
            <person name="Koren S."/>
            <person name="Silverstein K.A.T."/>
            <person name="Beckman K.B."/>
            <person name="Gohl D.M."/>
        </authorList>
    </citation>
    <scope>NUCLEOTIDE SEQUENCE</scope>
    <source>
        <strain evidence="1">Duluth1</strain>
        <tissue evidence="1">Whole animal</tissue>
    </source>
</reference>
<dbReference type="AlphaFoldDB" id="A0A9D4MR65"/>
<sequence>MRSVTVQDRLKAELLAEISKLEADITQWDDFLPQFAKPLFTKRNAVDFYALLTEGRGSVPYAELMQRLQERFGASELTATAQGRFHVAHQEVGESLNDLSLKLATAAFRDLP</sequence>
<comment type="caution">
    <text evidence="1">The sequence shown here is derived from an EMBL/GenBank/DDBJ whole genome shotgun (WGS) entry which is preliminary data.</text>
</comment>
<reference evidence="1" key="2">
    <citation type="submission" date="2020-11" db="EMBL/GenBank/DDBJ databases">
        <authorList>
            <person name="McCartney M.A."/>
            <person name="Auch B."/>
            <person name="Kono T."/>
            <person name="Mallez S."/>
            <person name="Becker A."/>
            <person name="Gohl D.M."/>
            <person name="Silverstein K.A.T."/>
            <person name="Koren S."/>
            <person name="Bechman K.B."/>
            <person name="Herman A."/>
            <person name="Abrahante J.E."/>
            <person name="Garbe J."/>
        </authorList>
    </citation>
    <scope>NUCLEOTIDE SEQUENCE</scope>
    <source>
        <strain evidence="1">Duluth1</strain>
        <tissue evidence="1">Whole animal</tissue>
    </source>
</reference>
<proteinExistence type="predicted"/>
<evidence type="ECO:0000313" key="1">
    <source>
        <dbReference type="EMBL" id="KAH3880459.1"/>
    </source>
</evidence>
<name>A0A9D4MR65_DREPO</name>
<keyword evidence="2" id="KW-1185">Reference proteome</keyword>
<gene>
    <name evidence="1" type="ORF">DPMN_004373</name>
</gene>
<evidence type="ECO:0000313" key="2">
    <source>
        <dbReference type="Proteomes" id="UP000828390"/>
    </source>
</evidence>
<organism evidence="1 2">
    <name type="scientific">Dreissena polymorpha</name>
    <name type="common">Zebra mussel</name>
    <name type="synonym">Mytilus polymorpha</name>
    <dbReference type="NCBI Taxonomy" id="45954"/>
    <lineage>
        <taxon>Eukaryota</taxon>
        <taxon>Metazoa</taxon>
        <taxon>Spiralia</taxon>
        <taxon>Lophotrochozoa</taxon>
        <taxon>Mollusca</taxon>
        <taxon>Bivalvia</taxon>
        <taxon>Autobranchia</taxon>
        <taxon>Heteroconchia</taxon>
        <taxon>Euheterodonta</taxon>
        <taxon>Imparidentia</taxon>
        <taxon>Neoheterodontei</taxon>
        <taxon>Myida</taxon>
        <taxon>Dreissenoidea</taxon>
        <taxon>Dreissenidae</taxon>
        <taxon>Dreissena</taxon>
    </lineage>
</organism>
<protein>
    <submittedName>
        <fullName evidence="1">Uncharacterized protein</fullName>
    </submittedName>
</protein>